<dbReference type="Proteomes" id="UP000800235">
    <property type="component" value="Unassembled WGS sequence"/>
</dbReference>
<dbReference type="EMBL" id="MU007024">
    <property type="protein sequence ID" value="KAF2432757.1"/>
    <property type="molecule type" value="Genomic_DNA"/>
</dbReference>
<dbReference type="AlphaFoldDB" id="A0A9P4U1B0"/>
<comment type="caution">
    <text evidence="2">The sequence shown here is derived from an EMBL/GenBank/DDBJ whole genome shotgun (WGS) entry which is preliminary data.</text>
</comment>
<dbReference type="OrthoDB" id="5062850at2759"/>
<sequence length="390" mass="43084">MSKSGTHEDNIQLPEMDLVDLDFRDFETTRSQKVAPVSPFDTSTPHQAYENPIAVEGVQHLNCSTLKEGSLELADGKAAKLVNTHNPQGFSLALVESEDNTLTSDDVQGLTIDNVALTSSLRIACERLEVLASDHIAGAHHGRQLSDHSTFLGLPREVRDIIYEYYVLLDGENWARIAAPFGAYELARVHPQVRAELSALYFKEVSLNNHTWRGPFTVDVTNAKFLMVTIEPSRYDLAVWEDEISGCVQAQLAQSDGVTHIKLLFKGLCPDLHITGSCRRQDSCFSRKEEHWKCEKVHDTSRTCKPADECGKWTTGFAATKNGEGGSNGSIVEGSGTAETTAVGIEFADYLWDSKEDEESEDDEPEKAEDGSAAQYTNGSACLINPWRDR</sequence>
<feature type="region of interest" description="Disordered" evidence="1">
    <location>
        <begin position="353"/>
        <end position="390"/>
    </location>
</feature>
<feature type="compositionally biased region" description="Acidic residues" evidence="1">
    <location>
        <begin position="355"/>
        <end position="367"/>
    </location>
</feature>
<evidence type="ECO:0000313" key="2">
    <source>
        <dbReference type="EMBL" id="KAF2432757.1"/>
    </source>
</evidence>
<keyword evidence="3" id="KW-1185">Reference proteome</keyword>
<accession>A0A9P4U1B0</accession>
<reference evidence="2" key="1">
    <citation type="journal article" date="2020" name="Stud. Mycol.">
        <title>101 Dothideomycetes genomes: a test case for predicting lifestyles and emergence of pathogens.</title>
        <authorList>
            <person name="Haridas S."/>
            <person name="Albert R."/>
            <person name="Binder M."/>
            <person name="Bloem J."/>
            <person name="Labutti K."/>
            <person name="Salamov A."/>
            <person name="Andreopoulos B."/>
            <person name="Baker S."/>
            <person name="Barry K."/>
            <person name="Bills G."/>
            <person name="Bluhm B."/>
            <person name="Cannon C."/>
            <person name="Castanera R."/>
            <person name="Culley D."/>
            <person name="Daum C."/>
            <person name="Ezra D."/>
            <person name="Gonzalez J."/>
            <person name="Henrissat B."/>
            <person name="Kuo A."/>
            <person name="Liang C."/>
            <person name="Lipzen A."/>
            <person name="Lutzoni F."/>
            <person name="Magnuson J."/>
            <person name="Mondo S."/>
            <person name="Nolan M."/>
            <person name="Ohm R."/>
            <person name="Pangilinan J."/>
            <person name="Park H.-J."/>
            <person name="Ramirez L."/>
            <person name="Alfaro M."/>
            <person name="Sun H."/>
            <person name="Tritt A."/>
            <person name="Yoshinaga Y."/>
            <person name="Zwiers L.-H."/>
            <person name="Turgeon B."/>
            <person name="Goodwin S."/>
            <person name="Spatafora J."/>
            <person name="Crous P."/>
            <person name="Grigoriev I."/>
        </authorList>
    </citation>
    <scope>NUCLEOTIDE SEQUENCE</scope>
    <source>
        <strain evidence="2">CBS 130266</strain>
    </source>
</reference>
<protein>
    <submittedName>
        <fullName evidence="2">Uncharacterized protein</fullName>
    </submittedName>
</protein>
<evidence type="ECO:0000256" key="1">
    <source>
        <dbReference type="SAM" id="MobiDB-lite"/>
    </source>
</evidence>
<proteinExistence type="predicted"/>
<evidence type="ECO:0000313" key="3">
    <source>
        <dbReference type="Proteomes" id="UP000800235"/>
    </source>
</evidence>
<name>A0A9P4U1B0_9PEZI</name>
<organism evidence="2 3">
    <name type="scientific">Tothia fuscella</name>
    <dbReference type="NCBI Taxonomy" id="1048955"/>
    <lineage>
        <taxon>Eukaryota</taxon>
        <taxon>Fungi</taxon>
        <taxon>Dikarya</taxon>
        <taxon>Ascomycota</taxon>
        <taxon>Pezizomycotina</taxon>
        <taxon>Dothideomycetes</taxon>
        <taxon>Pleosporomycetidae</taxon>
        <taxon>Venturiales</taxon>
        <taxon>Cylindrosympodiaceae</taxon>
        <taxon>Tothia</taxon>
    </lineage>
</organism>
<gene>
    <name evidence="2" type="ORF">EJ08DRAFT_658752</name>
</gene>